<dbReference type="PROSITE" id="PS00358">
    <property type="entry name" value="RIBOSOMAL_L5"/>
    <property type="match status" value="1"/>
</dbReference>
<evidence type="ECO:0000313" key="12">
    <source>
        <dbReference type="EMBL" id="PDH33493.1"/>
    </source>
</evidence>
<dbReference type="InterPro" id="IPR002132">
    <property type="entry name" value="Ribosomal_uL5"/>
</dbReference>
<dbReference type="GO" id="GO:1990904">
    <property type="term" value="C:ribonucleoprotein complex"/>
    <property type="evidence" value="ECO:0007669"/>
    <property type="project" value="UniProtKB-KW"/>
</dbReference>
<dbReference type="Proteomes" id="UP000219329">
    <property type="component" value="Unassembled WGS sequence"/>
</dbReference>
<keyword evidence="5 8" id="KW-0689">Ribosomal protein</keyword>
<evidence type="ECO:0000256" key="7">
    <source>
        <dbReference type="ARBA" id="ARBA00035245"/>
    </source>
</evidence>
<dbReference type="Gene3D" id="3.30.1440.10">
    <property type="match status" value="1"/>
</dbReference>
<evidence type="ECO:0000256" key="2">
    <source>
        <dbReference type="ARBA" id="ARBA00022555"/>
    </source>
</evidence>
<dbReference type="GO" id="GO:0005840">
    <property type="term" value="C:ribosome"/>
    <property type="evidence" value="ECO:0007669"/>
    <property type="project" value="UniProtKB-KW"/>
</dbReference>
<dbReference type="GO" id="GO:0006412">
    <property type="term" value="P:translation"/>
    <property type="evidence" value="ECO:0007669"/>
    <property type="project" value="UniProtKB-UniRule"/>
</dbReference>
<reference evidence="12 13" key="1">
    <citation type="submission" date="2017-08" db="EMBL/GenBank/DDBJ databases">
        <title>Fine stratification of microbial communities through a metagenomic profile of the photic zone.</title>
        <authorList>
            <person name="Haro-Moreno J.M."/>
            <person name="Lopez-Perez M."/>
            <person name="De La Torre J."/>
            <person name="Picazo A."/>
            <person name="Camacho A."/>
            <person name="Rodriguez-Valera F."/>
        </authorList>
    </citation>
    <scope>NUCLEOTIDE SEQUENCE [LARGE SCALE GENOMIC DNA]</scope>
    <source>
        <strain evidence="12">MED-G28</strain>
    </source>
</reference>
<dbReference type="InterPro" id="IPR031310">
    <property type="entry name" value="Ribosomal_uL5_N"/>
</dbReference>
<evidence type="ECO:0000256" key="6">
    <source>
        <dbReference type="ARBA" id="ARBA00023274"/>
    </source>
</evidence>
<protein>
    <recommendedName>
        <fullName evidence="7 8">Large ribosomal subunit protein uL5</fullName>
    </recommendedName>
</protein>
<comment type="caution">
    <text evidence="12">The sequence shown here is derived from an EMBL/GenBank/DDBJ whole genome shotgun (WGS) entry which is preliminary data.</text>
</comment>
<dbReference type="GO" id="GO:0003735">
    <property type="term" value="F:structural constituent of ribosome"/>
    <property type="evidence" value="ECO:0007669"/>
    <property type="project" value="InterPro"/>
</dbReference>
<dbReference type="EMBL" id="NTJZ01000008">
    <property type="protein sequence ID" value="PDH33493.1"/>
    <property type="molecule type" value="Genomic_DNA"/>
</dbReference>
<organism evidence="12 13">
    <name type="scientific">OM182 bacterium MED-G28</name>
    <dbReference type="NCBI Taxonomy" id="1986256"/>
    <lineage>
        <taxon>Bacteria</taxon>
        <taxon>Pseudomonadati</taxon>
        <taxon>Pseudomonadota</taxon>
        <taxon>Gammaproteobacteria</taxon>
        <taxon>OMG group</taxon>
        <taxon>OM182 clade</taxon>
    </lineage>
</organism>
<evidence type="ECO:0000256" key="8">
    <source>
        <dbReference type="HAMAP-Rule" id="MF_01333"/>
    </source>
</evidence>
<dbReference type="InterPro" id="IPR020929">
    <property type="entry name" value="Ribosomal_uL5_CS"/>
</dbReference>
<name>A0A2A5WB19_9GAMM</name>
<feature type="compositionally biased region" description="Acidic residues" evidence="9">
    <location>
        <begin position="206"/>
        <end position="217"/>
    </location>
</feature>
<evidence type="ECO:0000313" key="13">
    <source>
        <dbReference type="Proteomes" id="UP000219329"/>
    </source>
</evidence>
<dbReference type="InterPro" id="IPR031309">
    <property type="entry name" value="Ribosomal_uL5_C"/>
</dbReference>
<dbReference type="GO" id="GO:0019843">
    <property type="term" value="F:rRNA binding"/>
    <property type="evidence" value="ECO:0007669"/>
    <property type="project" value="UniProtKB-UniRule"/>
</dbReference>
<dbReference type="GO" id="GO:0000049">
    <property type="term" value="F:tRNA binding"/>
    <property type="evidence" value="ECO:0007669"/>
    <property type="project" value="UniProtKB-UniRule"/>
</dbReference>
<gene>
    <name evidence="8" type="primary">rplE</name>
    <name evidence="12" type="ORF">CNF02_08600</name>
</gene>
<evidence type="ECO:0000259" key="10">
    <source>
        <dbReference type="Pfam" id="PF00281"/>
    </source>
</evidence>
<dbReference type="Pfam" id="PF00281">
    <property type="entry name" value="Ribosomal_L5"/>
    <property type="match status" value="1"/>
</dbReference>
<dbReference type="FunFam" id="3.30.1440.10:FF:000001">
    <property type="entry name" value="50S ribosomal protein L5"/>
    <property type="match status" value="1"/>
</dbReference>
<evidence type="ECO:0000256" key="5">
    <source>
        <dbReference type="ARBA" id="ARBA00022980"/>
    </source>
</evidence>
<evidence type="ECO:0000256" key="4">
    <source>
        <dbReference type="ARBA" id="ARBA00022884"/>
    </source>
</evidence>
<feature type="domain" description="Large ribosomal subunit protein uL5 N-terminal" evidence="10">
    <location>
        <begin position="24"/>
        <end position="80"/>
    </location>
</feature>
<proteinExistence type="inferred from homology"/>
<dbReference type="HAMAP" id="MF_01333_B">
    <property type="entry name" value="Ribosomal_uL5_B"/>
    <property type="match status" value="1"/>
</dbReference>
<dbReference type="InterPro" id="IPR020930">
    <property type="entry name" value="Ribosomal_uL5_bac-type"/>
</dbReference>
<comment type="function">
    <text evidence="8">This is 1 of the proteins that bind and probably mediate the attachment of the 5S RNA into the large ribosomal subunit, where it forms part of the central protuberance. In the 70S ribosome it contacts protein S13 of the 30S subunit (bridge B1b), connecting the 2 subunits; this bridge is implicated in subunit movement. Contacts the P site tRNA; the 5S rRNA and some of its associated proteins might help stabilize positioning of ribosome-bound tRNAs.</text>
</comment>
<feature type="region of interest" description="Disordered" evidence="9">
    <location>
        <begin position="198"/>
        <end position="242"/>
    </location>
</feature>
<comment type="subunit">
    <text evidence="8">Part of the 50S ribosomal subunit; part of the 5S rRNA/L5/L18/L25 subcomplex. Contacts the 5S rRNA and the P site tRNA. Forms a bridge to the 30S subunit in the 70S ribosome.</text>
</comment>
<accession>A0A2A5WB19</accession>
<dbReference type="NCBIfam" id="NF000585">
    <property type="entry name" value="PRK00010.1"/>
    <property type="match status" value="1"/>
</dbReference>
<keyword evidence="2 8" id="KW-0820">tRNA-binding</keyword>
<evidence type="ECO:0000256" key="1">
    <source>
        <dbReference type="ARBA" id="ARBA00008553"/>
    </source>
</evidence>
<feature type="domain" description="Large ribosomal subunit protein uL5 C-terminal" evidence="11">
    <location>
        <begin position="84"/>
        <end position="177"/>
    </location>
</feature>
<dbReference type="AlphaFoldDB" id="A0A2A5WB19"/>
<evidence type="ECO:0000256" key="9">
    <source>
        <dbReference type="SAM" id="MobiDB-lite"/>
    </source>
</evidence>
<sequence length="242" mass="26988">MAQFKDYYHKEVVPVLAKQFSFTNTMRVPKITKVVLNMGVGEAVSDKKILENATNDLQMISGQKVVITKARKSIAGFKIREGWPIGCKVTLRGERMYEFLERLVSIAIPRIRDFRGLSPKSFDGRGNFAMGVNEQIIFPEIDYDKIDTLRGLDITITTTAQNDDEGRALLTAMRFPFRGMGPDVEENASTNKEFVEEVAEEAPVAEAEETGAEETAAETEKTEEAPAQEAADNSSEENKEEP</sequence>
<keyword evidence="4 8" id="KW-0694">RNA-binding</keyword>
<dbReference type="PANTHER" id="PTHR11994">
    <property type="entry name" value="60S RIBOSOMAL PROTEIN L11-RELATED"/>
    <property type="match status" value="1"/>
</dbReference>
<dbReference type="Pfam" id="PF00673">
    <property type="entry name" value="Ribosomal_L5_C"/>
    <property type="match status" value="1"/>
</dbReference>
<evidence type="ECO:0000259" key="11">
    <source>
        <dbReference type="Pfam" id="PF00673"/>
    </source>
</evidence>
<dbReference type="InterPro" id="IPR022803">
    <property type="entry name" value="Ribosomal_uL5_dom_sf"/>
</dbReference>
<keyword evidence="3 8" id="KW-0699">rRNA-binding</keyword>
<comment type="similarity">
    <text evidence="1 8">Belongs to the universal ribosomal protein uL5 family.</text>
</comment>
<dbReference type="SUPFAM" id="SSF55282">
    <property type="entry name" value="RL5-like"/>
    <property type="match status" value="1"/>
</dbReference>
<keyword evidence="6 8" id="KW-0687">Ribonucleoprotein</keyword>
<evidence type="ECO:0000256" key="3">
    <source>
        <dbReference type="ARBA" id="ARBA00022730"/>
    </source>
</evidence>